<organism evidence="9 10">
    <name type="scientific">Novosphingobium album</name>
    <name type="common">ex Liu et al. 2023</name>
    <dbReference type="NCBI Taxonomy" id="3031130"/>
    <lineage>
        <taxon>Bacteria</taxon>
        <taxon>Pseudomonadati</taxon>
        <taxon>Pseudomonadota</taxon>
        <taxon>Alphaproteobacteria</taxon>
        <taxon>Sphingomonadales</taxon>
        <taxon>Sphingomonadaceae</taxon>
        <taxon>Novosphingobium</taxon>
    </lineage>
</organism>
<dbReference type="Proteomes" id="UP001216253">
    <property type="component" value="Unassembled WGS sequence"/>
</dbReference>
<evidence type="ECO:0000256" key="4">
    <source>
        <dbReference type="ARBA" id="ARBA00022452"/>
    </source>
</evidence>
<evidence type="ECO:0000256" key="7">
    <source>
        <dbReference type="ARBA" id="ARBA00023237"/>
    </source>
</evidence>
<keyword evidence="3" id="KW-0813">Transport</keyword>
<evidence type="ECO:0000256" key="6">
    <source>
        <dbReference type="ARBA" id="ARBA00023136"/>
    </source>
</evidence>
<dbReference type="EMBL" id="JARESE010000070">
    <property type="protein sequence ID" value="MDE8654042.1"/>
    <property type="molecule type" value="Genomic_DNA"/>
</dbReference>
<feature type="signal peptide" evidence="8">
    <location>
        <begin position="1"/>
        <end position="22"/>
    </location>
</feature>
<comment type="similarity">
    <text evidence="2">Belongs to the outer membrane factor (OMF) (TC 1.B.17) family.</text>
</comment>
<dbReference type="PANTHER" id="PTHR30026:SF20">
    <property type="entry name" value="OUTER MEMBRANE PROTEIN TOLC"/>
    <property type="match status" value="1"/>
</dbReference>
<evidence type="ECO:0000256" key="1">
    <source>
        <dbReference type="ARBA" id="ARBA00004442"/>
    </source>
</evidence>
<accession>A0ABT5WVX7</accession>
<proteinExistence type="inferred from homology"/>
<evidence type="ECO:0000256" key="2">
    <source>
        <dbReference type="ARBA" id="ARBA00007613"/>
    </source>
</evidence>
<name>A0ABT5WVX7_9SPHN</name>
<comment type="caution">
    <text evidence="9">The sequence shown here is derived from an EMBL/GenBank/DDBJ whole genome shotgun (WGS) entry which is preliminary data.</text>
</comment>
<dbReference type="PANTHER" id="PTHR30026">
    <property type="entry name" value="OUTER MEMBRANE PROTEIN TOLC"/>
    <property type="match status" value="1"/>
</dbReference>
<keyword evidence="6" id="KW-0472">Membrane</keyword>
<reference evidence="9 10" key="1">
    <citation type="submission" date="2023-03" db="EMBL/GenBank/DDBJ databases">
        <title>NovoSphingobium album sp. nov. isolated from polycyclic aromatic hydrocarbons- and heavy-metal polluted soil.</title>
        <authorList>
            <person name="Liu Z."/>
            <person name="Wang K."/>
        </authorList>
    </citation>
    <scope>NUCLEOTIDE SEQUENCE [LARGE SCALE GENOMIC DNA]</scope>
    <source>
        <strain evidence="9 10">H3SJ31-1</strain>
    </source>
</reference>
<keyword evidence="10" id="KW-1185">Reference proteome</keyword>
<dbReference type="Gene3D" id="1.20.1600.10">
    <property type="entry name" value="Outer membrane efflux proteins (OEP)"/>
    <property type="match status" value="1"/>
</dbReference>
<evidence type="ECO:0000313" key="9">
    <source>
        <dbReference type="EMBL" id="MDE8654042.1"/>
    </source>
</evidence>
<evidence type="ECO:0000256" key="3">
    <source>
        <dbReference type="ARBA" id="ARBA00022448"/>
    </source>
</evidence>
<sequence length="422" mass="43006">MRRLTAFLALAGAALPLASASAQSLDQVVAATFAHSPVLTAARAREDAAAAALDQARAERMPLATAQGQIATGYIDPQGFFGLSADDVAPRSAQATVELPLYTGGRVGAAVAQAKGGRALAALATQSAALDLRLQVVRAYTQALAAQEQLRSYDKLVEALAEAVRQAHLTFRAGAGTSTEVAQAEARKAEADAGLAGARGALASAMAQLATLSGGPVQPSGDLPPAPPVPATPDEAVDLATRHNPQVEQARKAADVARAGIAAARAEGLPTVGAFAEAASVRDQFFPGYKADSASVGLRARWTFFSGGRVSAKVNGAEAQARAADADALAAAQMVENQAVQAFAGVTSARAMLAAARARVSATEDALRGTRFEVKAGAKPQLALLDAEREAIAAQTARIEANGRLLVAAYTLRAITGMEEAP</sequence>
<evidence type="ECO:0000313" key="10">
    <source>
        <dbReference type="Proteomes" id="UP001216253"/>
    </source>
</evidence>
<gene>
    <name evidence="9" type="ORF">PYV00_20315</name>
</gene>
<evidence type="ECO:0000256" key="8">
    <source>
        <dbReference type="SAM" id="SignalP"/>
    </source>
</evidence>
<dbReference type="InterPro" id="IPR003423">
    <property type="entry name" value="OMP_efflux"/>
</dbReference>
<dbReference type="Pfam" id="PF02321">
    <property type="entry name" value="OEP"/>
    <property type="match status" value="2"/>
</dbReference>
<keyword evidence="5" id="KW-0812">Transmembrane</keyword>
<keyword evidence="8" id="KW-0732">Signal</keyword>
<protein>
    <submittedName>
        <fullName evidence="9">TolC family protein</fullName>
    </submittedName>
</protein>
<keyword evidence="4" id="KW-1134">Transmembrane beta strand</keyword>
<dbReference type="RefSeq" id="WP_275230157.1">
    <property type="nucleotide sequence ID" value="NZ_JARESE010000070.1"/>
</dbReference>
<dbReference type="InterPro" id="IPR051906">
    <property type="entry name" value="TolC-like"/>
</dbReference>
<dbReference type="SUPFAM" id="SSF56954">
    <property type="entry name" value="Outer membrane efflux proteins (OEP)"/>
    <property type="match status" value="1"/>
</dbReference>
<comment type="subcellular location">
    <subcellularLocation>
        <location evidence="1">Cell outer membrane</location>
    </subcellularLocation>
</comment>
<keyword evidence="7" id="KW-0998">Cell outer membrane</keyword>
<feature type="chain" id="PRO_5046586953" evidence="8">
    <location>
        <begin position="23"/>
        <end position="422"/>
    </location>
</feature>
<evidence type="ECO:0000256" key="5">
    <source>
        <dbReference type="ARBA" id="ARBA00022692"/>
    </source>
</evidence>